<evidence type="ECO:0000256" key="14">
    <source>
        <dbReference type="SAM" id="Phobius"/>
    </source>
</evidence>
<evidence type="ECO:0000313" key="15">
    <source>
        <dbReference type="EMBL" id="NEX62712.1"/>
    </source>
</evidence>
<sequence>MLYNSYEFIFLYLPLVFCGFFLVARKSHQLAALWLALASLFFYGWWNPKFVALLVGSILFNFGAGYLIGKRREHDPAEAKMLLIGAITGNLALLGYFKYTNFFITTFNGLSGQNVLMLDIILPLGISFFTFTQIAFLVDVYRGIAKEYRFVHYLLFVTYFPHLIAGPVLHHKQMMPQFAAKETYRINWDNVAIGLTIFALGLCKKVLIADSLEPIANGVFNGAHRGENLMLFDAWAGALAYAFQLYFDFSGYSDMAIGLSRMFNVKLPLNFNSPYRATSIIDFWRRWHITLSTFLRDYLYIPLGGNRQGVARRHANLMLTMLLGGLWHGANWTFVVWGGLHGVYLVINHLWRVASERMGIRKLGPAWLRAGTGWLITFLCALVAWVFFRAENFNDASMMLQAMAGMRGLSVGVSAHLPAAVMSLVHSLKMPVELLGFLPLATGASGLSVLEVGLLLLMAATIAWTMPNTQQLLHRVQPALEPVARPAYFAGLWSASSLSSRIAVGMLLGCAIFAINRQSTFLYFQF</sequence>
<evidence type="ECO:0000313" key="16">
    <source>
        <dbReference type="Proteomes" id="UP000482155"/>
    </source>
</evidence>
<keyword evidence="9 14" id="KW-1133">Transmembrane helix</keyword>
<dbReference type="EMBL" id="JAAIVB010000055">
    <property type="protein sequence ID" value="NEX62712.1"/>
    <property type="molecule type" value="Genomic_DNA"/>
</dbReference>
<keyword evidence="7 14" id="KW-0812">Transmembrane</keyword>
<evidence type="ECO:0000256" key="11">
    <source>
        <dbReference type="ARBA" id="ARBA00023315"/>
    </source>
</evidence>
<evidence type="ECO:0000256" key="10">
    <source>
        <dbReference type="ARBA" id="ARBA00023136"/>
    </source>
</evidence>
<dbReference type="PANTHER" id="PTHR13285">
    <property type="entry name" value="ACYLTRANSFERASE"/>
    <property type="match status" value="1"/>
</dbReference>
<dbReference type="InterPro" id="IPR004299">
    <property type="entry name" value="MBOAT_fam"/>
</dbReference>
<comment type="similarity">
    <text evidence="3 13">Belongs to the membrane-bound acyltransferase family.</text>
</comment>
<evidence type="ECO:0000256" key="6">
    <source>
        <dbReference type="ARBA" id="ARBA00022679"/>
    </source>
</evidence>
<evidence type="ECO:0000256" key="12">
    <source>
        <dbReference type="ARBA" id="ARBA00031030"/>
    </source>
</evidence>
<dbReference type="GO" id="GO:0005886">
    <property type="term" value="C:plasma membrane"/>
    <property type="evidence" value="ECO:0007669"/>
    <property type="project" value="UniProtKB-SubCell"/>
</dbReference>
<dbReference type="Proteomes" id="UP000482155">
    <property type="component" value="Unassembled WGS sequence"/>
</dbReference>
<name>A0A6B3SWE8_9BURK</name>
<organism evidence="15 16">
    <name type="scientific">Noviherbaspirillum galbum</name>
    <dbReference type="NCBI Taxonomy" id="2709383"/>
    <lineage>
        <taxon>Bacteria</taxon>
        <taxon>Pseudomonadati</taxon>
        <taxon>Pseudomonadota</taxon>
        <taxon>Betaproteobacteria</taxon>
        <taxon>Burkholderiales</taxon>
        <taxon>Oxalobacteraceae</taxon>
        <taxon>Noviherbaspirillum</taxon>
    </lineage>
</organism>
<feature type="transmembrane region" description="Helical" evidence="14">
    <location>
        <begin position="326"/>
        <end position="347"/>
    </location>
</feature>
<dbReference type="InterPro" id="IPR028362">
    <property type="entry name" value="AlgI"/>
</dbReference>
<feature type="transmembrane region" description="Helical" evidence="14">
    <location>
        <begin position="120"/>
        <end position="138"/>
    </location>
</feature>
<keyword evidence="8" id="KW-0016">Alginate biosynthesis</keyword>
<dbReference type="GO" id="GO:0016746">
    <property type="term" value="F:acyltransferase activity"/>
    <property type="evidence" value="ECO:0007669"/>
    <property type="project" value="UniProtKB-KW"/>
</dbReference>
<evidence type="ECO:0000256" key="13">
    <source>
        <dbReference type="PIRNR" id="PIRNR016636"/>
    </source>
</evidence>
<keyword evidence="5 13" id="KW-1003">Cell membrane</keyword>
<feature type="transmembrane region" description="Helical" evidence="14">
    <location>
        <begin position="367"/>
        <end position="388"/>
    </location>
</feature>
<dbReference type="PIRSF" id="PIRSF016636">
    <property type="entry name" value="AlgI_DltB"/>
    <property type="match status" value="1"/>
</dbReference>
<comment type="caution">
    <text evidence="15">The sequence shown here is derived from an EMBL/GenBank/DDBJ whole genome shotgun (WGS) entry which is preliminary data.</text>
</comment>
<keyword evidence="16" id="KW-1185">Reference proteome</keyword>
<comment type="subcellular location">
    <subcellularLocation>
        <location evidence="1">Cell membrane</location>
        <topology evidence="1">Multi-pass membrane protein</topology>
    </subcellularLocation>
</comment>
<feature type="transmembrane region" description="Helical" evidence="14">
    <location>
        <begin position="437"/>
        <end position="466"/>
    </location>
</feature>
<evidence type="ECO:0000256" key="8">
    <source>
        <dbReference type="ARBA" id="ARBA00022841"/>
    </source>
</evidence>
<feature type="transmembrane region" description="Helical" evidence="14">
    <location>
        <begin position="408"/>
        <end position="425"/>
    </location>
</feature>
<feature type="transmembrane region" description="Helical" evidence="14">
    <location>
        <begin position="52"/>
        <end position="69"/>
    </location>
</feature>
<dbReference type="Pfam" id="PF03062">
    <property type="entry name" value="MBOAT"/>
    <property type="match status" value="1"/>
</dbReference>
<evidence type="ECO:0000256" key="4">
    <source>
        <dbReference type="ARBA" id="ARBA00016084"/>
    </source>
</evidence>
<evidence type="ECO:0000256" key="3">
    <source>
        <dbReference type="ARBA" id="ARBA00010323"/>
    </source>
</evidence>
<dbReference type="GO" id="GO:0042121">
    <property type="term" value="P:alginic acid biosynthetic process"/>
    <property type="evidence" value="ECO:0007669"/>
    <property type="project" value="UniProtKB-KW"/>
</dbReference>
<evidence type="ECO:0000256" key="9">
    <source>
        <dbReference type="ARBA" id="ARBA00022989"/>
    </source>
</evidence>
<feature type="transmembrane region" description="Helical" evidence="14">
    <location>
        <begin position="150"/>
        <end position="170"/>
    </location>
</feature>
<dbReference type="InterPro" id="IPR051085">
    <property type="entry name" value="MB_O-acyltransferase"/>
</dbReference>
<keyword evidence="6 13" id="KW-0808">Transferase</keyword>
<accession>A0A6B3SWE8</accession>
<dbReference type="RefSeq" id="WP_163965484.1">
    <property type="nucleotide sequence ID" value="NZ_JAAIVB010000055.1"/>
</dbReference>
<comment type="pathway">
    <text evidence="2">Glycan biosynthesis; alginate biosynthesis.</text>
</comment>
<evidence type="ECO:0000256" key="1">
    <source>
        <dbReference type="ARBA" id="ARBA00004651"/>
    </source>
</evidence>
<dbReference type="PIRSF" id="PIRSF500217">
    <property type="entry name" value="AlgI"/>
    <property type="match status" value="1"/>
</dbReference>
<protein>
    <recommendedName>
        <fullName evidence="4">Probable alginate O-acetylase AlgI</fullName>
    </recommendedName>
    <alternativeName>
        <fullName evidence="12">Alginate biosynthesis protein AlgI</fullName>
    </alternativeName>
</protein>
<keyword evidence="10 13" id="KW-0472">Membrane</keyword>
<feature type="transmembrane region" description="Helical" evidence="14">
    <location>
        <begin position="486"/>
        <end position="515"/>
    </location>
</feature>
<dbReference type="PANTHER" id="PTHR13285:SF23">
    <property type="entry name" value="TEICHOIC ACID D-ALANYLTRANSFERASE"/>
    <property type="match status" value="1"/>
</dbReference>
<feature type="transmembrane region" description="Helical" evidence="14">
    <location>
        <begin position="30"/>
        <end position="46"/>
    </location>
</feature>
<reference evidence="15 16" key="1">
    <citation type="submission" date="2020-02" db="EMBL/GenBank/DDBJ databases">
        <authorList>
            <person name="Kim M.K."/>
        </authorList>
    </citation>
    <scope>NUCLEOTIDE SEQUENCE [LARGE SCALE GENOMIC DNA]</scope>
    <source>
        <strain evidence="15 16">17J57-3</strain>
    </source>
</reference>
<keyword evidence="11 13" id="KW-0012">Acyltransferase</keyword>
<evidence type="ECO:0000256" key="7">
    <source>
        <dbReference type="ARBA" id="ARBA00022692"/>
    </source>
</evidence>
<feature type="transmembrane region" description="Helical" evidence="14">
    <location>
        <begin position="6"/>
        <end position="23"/>
    </location>
</feature>
<evidence type="ECO:0000256" key="2">
    <source>
        <dbReference type="ARBA" id="ARBA00005182"/>
    </source>
</evidence>
<gene>
    <name evidence="15" type="ORF">G3574_16615</name>
</gene>
<dbReference type="InterPro" id="IPR024194">
    <property type="entry name" value="Ac/AlaTfrase_AlgI/DltB"/>
</dbReference>
<proteinExistence type="inferred from homology"/>
<feature type="transmembrane region" description="Helical" evidence="14">
    <location>
        <begin position="81"/>
        <end position="100"/>
    </location>
</feature>
<dbReference type="AlphaFoldDB" id="A0A6B3SWE8"/>
<evidence type="ECO:0000256" key="5">
    <source>
        <dbReference type="ARBA" id="ARBA00022475"/>
    </source>
</evidence>